<dbReference type="OrthoDB" id="2680078at2"/>
<evidence type="ECO:0000313" key="3">
    <source>
        <dbReference type="EMBL" id="EWG12948.1"/>
    </source>
</evidence>
<dbReference type="PATRIC" id="fig|1307436.3.peg.210"/>
<dbReference type="eggNOG" id="COG3291">
    <property type="taxonomic scope" value="Bacteria"/>
</dbReference>
<evidence type="ECO:0000259" key="2">
    <source>
        <dbReference type="PROSITE" id="PS50825"/>
    </source>
</evidence>
<accession>W7L3B5</accession>
<reference evidence="3 4" key="2">
    <citation type="journal article" date="2016" name="Sci. Rep.">
        <title>A novel serine protease, Sep1, from Bacillus firmus DS-1 has nematicidal activity and degrades multiple intestinal-associated nematode proteins.</title>
        <authorList>
            <person name="Geng C."/>
            <person name="Nie X."/>
            <person name="Tang Z."/>
            <person name="Zhang Y."/>
            <person name="Lin J."/>
            <person name="Sun M."/>
            <person name="Peng D."/>
        </authorList>
    </citation>
    <scope>NUCLEOTIDE SEQUENCE [LARGE SCALE GENOMIC DNA]</scope>
    <source>
        <strain evidence="3 4">DS1</strain>
    </source>
</reference>
<dbReference type="InterPro" id="IPR039448">
    <property type="entry name" value="Beta_helix"/>
</dbReference>
<evidence type="ECO:0000313" key="4">
    <source>
        <dbReference type="Proteomes" id="UP000019270"/>
    </source>
</evidence>
<dbReference type="Gene3D" id="2.160.20.10">
    <property type="entry name" value="Single-stranded right-handed beta-helix, Pectin lyase-like"/>
    <property type="match status" value="2"/>
</dbReference>
<dbReference type="InterPro" id="IPR006626">
    <property type="entry name" value="PbH1"/>
</dbReference>
<dbReference type="SUPFAM" id="SSF51126">
    <property type="entry name" value="Pectin lyase-like"/>
    <property type="match status" value="1"/>
</dbReference>
<dbReference type="Proteomes" id="UP000019270">
    <property type="component" value="Unassembled WGS sequence"/>
</dbReference>
<dbReference type="RefSeq" id="WP_051488772.1">
    <property type="nucleotide sequence ID" value="NZ_APVL01000001.1"/>
</dbReference>
<dbReference type="AlphaFoldDB" id="W7L3B5"/>
<dbReference type="PANTHER" id="PTHR24273">
    <property type="entry name" value="FI04643P-RELATED"/>
    <property type="match status" value="1"/>
</dbReference>
<evidence type="ECO:0000256" key="1">
    <source>
        <dbReference type="ARBA" id="ARBA00022737"/>
    </source>
</evidence>
<sequence>MPAVVYVDDDWTGLSNGTEVTTPDGPAVIGTDAFATIGEGVFAVDSGGTTHVLPGLYKPGLTIFIDKSVTILGPQANVDPRPAFLSTRIPGSANEAIIDGRGVLDNILRINANDVFINGFEIRNGRTDLINSFGGAQRPKVSYNIIHQSSLDEGIQLRNIRDGVIEYNYVFDTFGDGINICCESFDSFIQYNQVENSRSPDAAIYVYNSTNITIQWNLVQNTQVNDGIKLGSSSAPLDTGRFVGRVLNNVVRDLVEDGITVISSDAVVAGNDVYRSRSTNGAIYLDRNLNNIQITNNCVHDNGILGDGKVTYGIKIGSGTNISTNVHVNNNNIFNNIDGGLFFNSSNPPPPALNAENNWWGSASGPSTVPGPDSAIGNVDYMPFLTEPGPVCLSQPTIEGPGNIIVENDTGECSATVSYTITASSPFFPINELTCSNGSIHTFSPPQYNVSVIEKDIFQVGTTNVVCTVTNTDGNTDSVEFTVTVNDTEPPKITCPNDIRVTVDAGEGGMIVTFPPPDVSDNCPGVTVVCSPSSGSFFPAGNTVVNCTATDGSGNTAECSFTVTVGERTVGEFNSVAIGARRVYDWVFDALTIETDSILSPAAEAVALAAAEDRTPLDVICEVPDLPGFFSLEFQPDISENVSCKVSSKIERIGILVNGVLTDLAIINVIFTICPLITIIDSKEEIIDQFRPAISQTRRLAVYVPEPLTSQNIHCRIIDLSCETNFNETGVPDLGLQITLNICFDIQVEADVKMEVLAKFCFPRPNLYP</sequence>
<dbReference type="EMBL" id="APVL01000001">
    <property type="protein sequence ID" value="EWG12948.1"/>
    <property type="molecule type" value="Genomic_DNA"/>
</dbReference>
<dbReference type="PROSITE" id="PS50825">
    <property type="entry name" value="HYR"/>
    <property type="match status" value="1"/>
</dbReference>
<dbReference type="InterPro" id="IPR003410">
    <property type="entry name" value="HYR_dom"/>
</dbReference>
<protein>
    <recommendedName>
        <fullName evidence="2">HYR domain-containing protein</fullName>
    </recommendedName>
</protein>
<name>W7L3B5_CYTFI</name>
<dbReference type="PANTHER" id="PTHR24273:SF32">
    <property type="entry name" value="HYALIN"/>
    <property type="match status" value="1"/>
</dbReference>
<dbReference type="InterPro" id="IPR011050">
    <property type="entry name" value="Pectin_lyase_fold/virulence"/>
</dbReference>
<dbReference type="InterPro" id="IPR012334">
    <property type="entry name" value="Pectin_lyas_fold"/>
</dbReference>
<comment type="caution">
    <text evidence="3">The sequence shown here is derived from an EMBL/GenBank/DDBJ whole genome shotgun (WGS) entry which is preliminary data.</text>
</comment>
<organism evidence="3 4">
    <name type="scientific">Cytobacillus firmus DS1</name>
    <dbReference type="NCBI Taxonomy" id="1307436"/>
    <lineage>
        <taxon>Bacteria</taxon>
        <taxon>Bacillati</taxon>
        <taxon>Bacillota</taxon>
        <taxon>Bacilli</taxon>
        <taxon>Bacillales</taxon>
        <taxon>Bacillaceae</taxon>
        <taxon>Cytobacillus</taxon>
    </lineage>
</organism>
<dbReference type="Pfam" id="PF02494">
    <property type="entry name" value="HYR"/>
    <property type="match status" value="1"/>
</dbReference>
<reference evidence="4" key="1">
    <citation type="submission" date="2013-03" db="EMBL/GenBank/DDBJ databases">
        <title>Draft genome sequence of Bacillus firmus DS1.</title>
        <authorList>
            <person name="Peng D."/>
            <person name="Zhu L."/>
            <person name="Sun M."/>
        </authorList>
    </citation>
    <scope>NUCLEOTIDE SEQUENCE [LARGE SCALE GENOMIC DNA]</scope>
    <source>
        <strain evidence="4">DS1</strain>
    </source>
</reference>
<feature type="domain" description="HYR" evidence="2">
    <location>
        <begin position="485"/>
        <end position="567"/>
    </location>
</feature>
<dbReference type="InterPro" id="IPR013783">
    <property type="entry name" value="Ig-like_fold"/>
</dbReference>
<dbReference type="Gene3D" id="2.60.40.10">
    <property type="entry name" value="Immunoglobulins"/>
    <property type="match status" value="1"/>
</dbReference>
<proteinExistence type="predicted"/>
<gene>
    <name evidence="3" type="ORF">PBF_00955</name>
</gene>
<dbReference type="SMART" id="SM00710">
    <property type="entry name" value="PbH1"/>
    <property type="match status" value="8"/>
</dbReference>
<keyword evidence="1" id="KW-0677">Repeat</keyword>
<dbReference type="Pfam" id="PF13229">
    <property type="entry name" value="Beta_helix"/>
    <property type="match status" value="1"/>
</dbReference>